<dbReference type="Proteomes" id="UP000595140">
    <property type="component" value="Unassembled WGS sequence"/>
</dbReference>
<organism evidence="1 2">
    <name type="scientific">Cuscuta campestris</name>
    <dbReference type="NCBI Taxonomy" id="132261"/>
    <lineage>
        <taxon>Eukaryota</taxon>
        <taxon>Viridiplantae</taxon>
        <taxon>Streptophyta</taxon>
        <taxon>Embryophyta</taxon>
        <taxon>Tracheophyta</taxon>
        <taxon>Spermatophyta</taxon>
        <taxon>Magnoliopsida</taxon>
        <taxon>eudicotyledons</taxon>
        <taxon>Gunneridae</taxon>
        <taxon>Pentapetalae</taxon>
        <taxon>asterids</taxon>
        <taxon>lamiids</taxon>
        <taxon>Solanales</taxon>
        <taxon>Convolvulaceae</taxon>
        <taxon>Cuscuteae</taxon>
        <taxon>Cuscuta</taxon>
        <taxon>Cuscuta subgen. Grammica</taxon>
        <taxon>Cuscuta sect. Cleistogrammica</taxon>
    </lineage>
</organism>
<gene>
    <name evidence="1" type="ORF">CCAM_LOCUS39913</name>
</gene>
<dbReference type="EMBL" id="OOIL02006568">
    <property type="protein sequence ID" value="VFQ98137.1"/>
    <property type="molecule type" value="Genomic_DNA"/>
</dbReference>
<keyword evidence="2" id="KW-1185">Reference proteome</keyword>
<evidence type="ECO:0000313" key="1">
    <source>
        <dbReference type="EMBL" id="VFQ98137.1"/>
    </source>
</evidence>
<proteinExistence type="predicted"/>
<reference evidence="1 2" key="1">
    <citation type="submission" date="2018-04" db="EMBL/GenBank/DDBJ databases">
        <authorList>
            <person name="Vogel A."/>
        </authorList>
    </citation>
    <scope>NUCLEOTIDE SEQUENCE [LARGE SCALE GENOMIC DNA]</scope>
</reference>
<dbReference type="AlphaFoldDB" id="A0A484NC37"/>
<name>A0A484NC37_9ASTE</name>
<evidence type="ECO:0000313" key="2">
    <source>
        <dbReference type="Proteomes" id="UP000595140"/>
    </source>
</evidence>
<sequence>MRTFTRESHYPDLPFDRAKAPKRTGFIDSVMKAKLGNNPNIYLWRSHWETQSVIKNGYTWKIGTCINRSLEGSLAVEYT</sequence>
<accession>A0A484NC37</accession>
<protein>
    <submittedName>
        <fullName evidence="1">Uncharacterized protein</fullName>
    </submittedName>
</protein>